<comment type="caution">
    <text evidence="2">The sequence shown here is derived from an EMBL/GenBank/DDBJ whole genome shotgun (WGS) entry which is preliminary data.</text>
</comment>
<sequence length="202" mass="22962">MLHQLSAVINQADDELLLISPYFVPTEQGADALTQAVEEGIDITIITNTLASNDVFAVHGWYAKYRKPLLAGGVKIYEVKVDPSLKKKRSWLGSSRTSLHAKTFIIDRKNLFVGSFNFDPRSAYLNTEMGVLIESEEFGKIVYQEIDRNLRKNTYRLALNEDGKIEWHNDLRGTITRSEPDASIWLRFSAWFAGLLPIEDQL</sequence>
<dbReference type="CDD" id="cd09113">
    <property type="entry name" value="PLDc_ymdC_like_2"/>
    <property type="match status" value="1"/>
</dbReference>
<feature type="domain" description="PLD phosphodiesterase" evidence="1">
    <location>
        <begin position="95"/>
        <end position="122"/>
    </location>
</feature>
<gene>
    <name evidence="2" type="ORF">NHN17_21175</name>
</gene>
<proteinExistence type="predicted"/>
<dbReference type="Gene3D" id="3.30.870.10">
    <property type="entry name" value="Endonuclease Chain A"/>
    <property type="match status" value="1"/>
</dbReference>
<dbReference type="InterPro" id="IPR001736">
    <property type="entry name" value="PLipase_D/transphosphatidylase"/>
</dbReference>
<dbReference type="SMART" id="SM00155">
    <property type="entry name" value="PLDc"/>
    <property type="match status" value="1"/>
</dbReference>
<dbReference type="SUPFAM" id="SSF56024">
    <property type="entry name" value="Phospholipase D/nuclease"/>
    <property type="match status" value="1"/>
</dbReference>
<accession>A0ABT1N736</accession>
<dbReference type="PROSITE" id="PS50035">
    <property type="entry name" value="PLD"/>
    <property type="match status" value="1"/>
</dbReference>
<evidence type="ECO:0000313" key="2">
    <source>
        <dbReference type="EMBL" id="MCQ1060560.1"/>
    </source>
</evidence>
<evidence type="ECO:0000259" key="1">
    <source>
        <dbReference type="PROSITE" id="PS50035"/>
    </source>
</evidence>
<dbReference type="Pfam" id="PF13091">
    <property type="entry name" value="PLDc_2"/>
    <property type="match status" value="1"/>
</dbReference>
<dbReference type="PANTHER" id="PTHR21248:SF12">
    <property type="entry name" value="CARDIOLIPIN SYNTHASE C"/>
    <property type="match status" value="1"/>
</dbReference>
<dbReference type="InterPro" id="IPR025202">
    <property type="entry name" value="PLD-like_dom"/>
</dbReference>
<dbReference type="PANTHER" id="PTHR21248">
    <property type="entry name" value="CARDIOLIPIN SYNTHASE"/>
    <property type="match status" value="1"/>
</dbReference>
<dbReference type="RefSeq" id="WP_255044640.1">
    <property type="nucleotide sequence ID" value="NZ_JANEYT010000077.1"/>
</dbReference>
<dbReference type="Proteomes" id="UP001524460">
    <property type="component" value="Unassembled WGS sequence"/>
</dbReference>
<reference evidence="2 3" key="1">
    <citation type="submission" date="2022-07" db="EMBL/GenBank/DDBJ databases">
        <title>Photobacterium pectinilyticum sp. nov., a marine bacterium isolated from surface seawater of Qingdao offshore.</title>
        <authorList>
            <person name="Wang X."/>
        </authorList>
    </citation>
    <scope>NUCLEOTIDE SEQUENCE [LARGE SCALE GENOMIC DNA]</scope>
    <source>
        <strain evidence="2 3">ZSDE20</strain>
    </source>
</reference>
<evidence type="ECO:0000313" key="3">
    <source>
        <dbReference type="Proteomes" id="UP001524460"/>
    </source>
</evidence>
<keyword evidence="3" id="KW-1185">Reference proteome</keyword>
<dbReference type="EMBL" id="JANEYT010000077">
    <property type="protein sequence ID" value="MCQ1060560.1"/>
    <property type="molecule type" value="Genomic_DNA"/>
</dbReference>
<protein>
    <submittedName>
        <fullName evidence="2">Phospholipase D-like domain-containing protein</fullName>
    </submittedName>
</protein>
<name>A0ABT1N736_9GAMM</name>
<organism evidence="2 3">
    <name type="scientific">Photobacterium pectinilyticum</name>
    <dbReference type="NCBI Taxonomy" id="2906793"/>
    <lineage>
        <taxon>Bacteria</taxon>
        <taxon>Pseudomonadati</taxon>
        <taxon>Pseudomonadota</taxon>
        <taxon>Gammaproteobacteria</taxon>
        <taxon>Vibrionales</taxon>
        <taxon>Vibrionaceae</taxon>
        <taxon>Photobacterium</taxon>
    </lineage>
</organism>